<keyword evidence="2" id="KW-1185">Reference proteome</keyword>
<protein>
    <submittedName>
        <fullName evidence="1">Uncharacterized protein</fullName>
    </submittedName>
</protein>
<sequence length="72" mass="7704">MPEAKGTATGMVRLGGVGFAGLPARLSRSLLCLASSADAGPTFSEDSPRARRPYSLLDAAWRWEVHMMPSKI</sequence>
<name>A0ACC2L8H2_PERAE</name>
<accession>A0ACC2L8H2</accession>
<dbReference type="Proteomes" id="UP001234297">
    <property type="component" value="Chromosome 7"/>
</dbReference>
<evidence type="ECO:0000313" key="2">
    <source>
        <dbReference type="Proteomes" id="UP001234297"/>
    </source>
</evidence>
<proteinExistence type="predicted"/>
<gene>
    <name evidence="1" type="ORF">MRB53_023109</name>
</gene>
<reference evidence="1 2" key="1">
    <citation type="journal article" date="2022" name="Hortic Res">
        <title>A haplotype resolved chromosomal level avocado genome allows analysis of novel avocado genes.</title>
        <authorList>
            <person name="Nath O."/>
            <person name="Fletcher S.J."/>
            <person name="Hayward A."/>
            <person name="Shaw L.M."/>
            <person name="Masouleh A.K."/>
            <person name="Furtado A."/>
            <person name="Henry R.J."/>
            <person name="Mitter N."/>
        </authorList>
    </citation>
    <scope>NUCLEOTIDE SEQUENCE [LARGE SCALE GENOMIC DNA]</scope>
    <source>
        <strain evidence="2">cv. Hass</strain>
    </source>
</reference>
<organism evidence="1 2">
    <name type="scientific">Persea americana</name>
    <name type="common">Avocado</name>
    <dbReference type="NCBI Taxonomy" id="3435"/>
    <lineage>
        <taxon>Eukaryota</taxon>
        <taxon>Viridiplantae</taxon>
        <taxon>Streptophyta</taxon>
        <taxon>Embryophyta</taxon>
        <taxon>Tracheophyta</taxon>
        <taxon>Spermatophyta</taxon>
        <taxon>Magnoliopsida</taxon>
        <taxon>Magnoliidae</taxon>
        <taxon>Laurales</taxon>
        <taxon>Lauraceae</taxon>
        <taxon>Persea</taxon>
    </lineage>
</organism>
<comment type="caution">
    <text evidence="1">The sequence shown here is derived from an EMBL/GenBank/DDBJ whole genome shotgun (WGS) entry which is preliminary data.</text>
</comment>
<dbReference type="EMBL" id="CM056815">
    <property type="protein sequence ID" value="KAJ8629786.1"/>
    <property type="molecule type" value="Genomic_DNA"/>
</dbReference>
<evidence type="ECO:0000313" key="1">
    <source>
        <dbReference type="EMBL" id="KAJ8629786.1"/>
    </source>
</evidence>